<dbReference type="EMBL" id="BSUZ01000001">
    <property type="protein sequence ID" value="GMA88844.1"/>
    <property type="molecule type" value="Genomic_DNA"/>
</dbReference>
<evidence type="ECO:0000313" key="2">
    <source>
        <dbReference type="Proteomes" id="UP001157017"/>
    </source>
</evidence>
<name>A0ABQ6JLR4_9ACTN</name>
<sequence length="170" mass="18145">MHAALFAKAMRALGLDDTPNAYLDHVPAVVLANANALTMFGLHRRLRGALCGHLAAFEMTSSLPARKVVIGMQRLEPPGDAWEFFDEHVEADAVHEQVAARDLCGGLIESEPTLLPDVLLGSAVCLGMDALVGARTVQAWEAGRSALRTPLPDHAHSATVIDLRRPLGVA</sequence>
<dbReference type="Proteomes" id="UP001157017">
    <property type="component" value="Unassembled WGS sequence"/>
</dbReference>
<organism evidence="1 2">
    <name type="scientific">Angustibacter aerolatus</name>
    <dbReference type="NCBI Taxonomy" id="1162965"/>
    <lineage>
        <taxon>Bacteria</taxon>
        <taxon>Bacillati</taxon>
        <taxon>Actinomycetota</taxon>
        <taxon>Actinomycetes</taxon>
        <taxon>Kineosporiales</taxon>
        <taxon>Kineosporiaceae</taxon>
    </lineage>
</organism>
<proteinExistence type="predicted"/>
<evidence type="ECO:0000313" key="1">
    <source>
        <dbReference type="EMBL" id="GMA88844.1"/>
    </source>
</evidence>
<dbReference type="InterPro" id="IPR016084">
    <property type="entry name" value="Haem_Oase-like_multi-hlx"/>
</dbReference>
<protein>
    <recommendedName>
        <fullName evidence="3">Iron-containing redox enzyme family protein</fullName>
    </recommendedName>
</protein>
<comment type="caution">
    <text evidence="1">The sequence shown here is derived from an EMBL/GenBank/DDBJ whole genome shotgun (WGS) entry which is preliminary data.</text>
</comment>
<dbReference type="SMART" id="SM01236">
    <property type="entry name" value="Haem_oxygenase_2"/>
    <property type="match status" value="1"/>
</dbReference>
<dbReference type="Pfam" id="PF14518">
    <property type="entry name" value="Haem_oxygenas_2"/>
    <property type="match status" value="1"/>
</dbReference>
<keyword evidence="2" id="KW-1185">Reference proteome</keyword>
<dbReference type="SUPFAM" id="SSF48613">
    <property type="entry name" value="Heme oxygenase-like"/>
    <property type="match status" value="1"/>
</dbReference>
<gene>
    <name evidence="1" type="ORF">GCM10025868_40940</name>
</gene>
<dbReference type="Gene3D" id="1.20.910.10">
    <property type="entry name" value="Heme oxygenase-like"/>
    <property type="match status" value="1"/>
</dbReference>
<reference evidence="2" key="1">
    <citation type="journal article" date="2019" name="Int. J. Syst. Evol. Microbiol.">
        <title>The Global Catalogue of Microorganisms (GCM) 10K type strain sequencing project: providing services to taxonomists for standard genome sequencing and annotation.</title>
        <authorList>
            <consortium name="The Broad Institute Genomics Platform"/>
            <consortium name="The Broad Institute Genome Sequencing Center for Infectious Disease"/>
            <person name="Wu L."/>
            <person name="Ma J."/>
        </authorList>
    </citation>
    <scope>NUCLEOTIDE SEQUENCE [LARGE SCALE GENOMIC DNA]</scope>
    <source>
        <strain evidence="2">NBRC 108730</strain>
    </source>
</reference>
<accession>A0ABQ6JLR4</accession>
<evidence type="ECO:0008006" key="3">
    <source>
        <dbReference type="Google" id="ProtNLM"/>
    </source>
</evidence>